<accession>A0AAN4VZ09</accession>
<dbReference type="RefSeq" id="WP_338236603.1">
    <property type="nucleotide sequence ID" value="NZ_BQKE01000001.1"/>
</dbReference>
<organism evidence="3 4">
    <name type="scientific">Persicobacter diffluens</name>
    <dbReference type="NCBI Taxonomy" id="981"/>
    <lineage>
        <taxon>Bacteria</taxon>
        <taxon>Pseudomonadati</taxon>
        <taxon>Bacteroidota</taxon>
        <taxon>Cytophagia</taxon>
        <taxon>Cytophagales</taxon>
        <taxon>Persicobacteraceae</taxon>
        <taxon>Persicobacter</taxon>
    </lineage>
</organism>
<dbReference type="Gene3D" id="3.40.50.2000">
    <property type="entry name" value="Glycogen Phosphorylase B"/>
    <property type="match status" value="2"/>
</dbReference>
<evidence type="ECO:0000259" key="1">
    <source>
        <dbReference type="Pfam" id="PF03033"/>
    </source>
</evidence>
<gene>
    <name evidence="3" type="ORF">PEDI_15170</name>
</gene>
<dbReference type="EMBL" id="BQKE01000001">
    <property type="protein sequence ID" value="GJM60965.1"/>
    <property type="molecule type" value="Genomic_DNA"/>
</dbReference>
<dbReference type="AlphaFoldDB" id="A0AAN4VZ09"/>
<protein>
    <submittedName>
        <fullName evidence="3">Glycosyl transferase family 1</fullName>
    </submittedName>
</protein>
<keyword evidence="4" id="KW-1185">Reference proteome</keyword>
<name>A0AAN4VZ09_9BACT</name>
<dbReference type="PANTHER" id="PTHR48050">
    <property type="entry name" value="STEROL 3-BETA-GLUCOSYLTRANSFERASE"/>
    <property type="match status" value="1"/>
</dbReference>
<comment type="caution">
    <text evidence="3">The sequence shown here is derived from an EMBL/GenBank/DDBJ whole genome shotgun (WGS) entry which is preliminary data.</text>
</comment>
<evidence type="ECO:0000313" key="3">
    <source>
        <dbReference type="EMBL" id="GJM60965.1"/>
    </source>
</evidence>
<dbReference type="SUPFAM" id="SSF53756">
    <property type="entry name" value="UDP-Glycosyltransferase/glycogen phosphorylase"/>
    <property type="match status" value="1"/>
</dbReference>
<dbReference type="GO" id="GO:0033072">
    <property type="term" value="P:vancomycin biosynthetic process"/>
    <property type="evidence" value="ECO:0007669"/>
    <property type="project" value="UniProtKB-ARBA"/>
</dbReference>
<dbReference type="Pfam" id="PF03033">
    <property type="entry name" value="Glyco_transf_28"/>
    <property type="match status" value="1"/>
</dbReference>
<dbReference type="Proteomes" id="UP001310022">
    <property type="component" value="Unassembled WGS sequence"/>
</dbReference>
<feature type="domain" description="Glycosyltransferase family 28 N-terminal" evidence="1">
    <location>
        <begin position="3"/>
        <end position="54"/>
    </location>
</feature>
<dbReference type="InterPro" id="IPR050426">
    <property type="entry name" value="Glycosyltransferase_28"/>
</dbReference>
<evidence type="ECO:0000313" key="4">
    <source>
        <dbReference type="Proteomes" id="UP001310022"/>
    </source>
</evidence>
<keyword evidence="3" id="KW-0808">Transferase</keyword>
<feature type="domain" description="Erythromycin biosynthesis protein CIII-like C-terminal" evidence="2">
    <location>
        <begin position="303"/>
        <end position="411"/>
    </location>
</feature>
<dbReference type="FunFam" id="3.40.50.2000:FF:000009">
    <property type="entry name" value="Sterol 3-beta-glucosyltransferase UGT80A2"/>
    <property type="match status" value="1"/>
</dbReference>
<dbReference type="InterPro" id="IPR002213">
    <property type="entry name" value="UDP_glucos_trans"/>
</dbReference>
<reference evidence="3 4" key="1">
    <citation type="submission" date="2021-12" db="EMBL/GenBank/DDBJ databases">
        <title>Genome sequencing of bacteria with rrn-lacking chromosome and rrn-plasmid.</title>
        <authorList>
            <person name="Anda M."/>
            <person name="Iwasaki W."/>
        </authorList>
    </citation>
    <scope>NUCLEOTIDE SEQUENCE [LARGE SCALE GENOMIC DNA]</scope>
    <source>
        <strain evidence="3 4">NBRC 15940</strain>
    </source>
</reference>
<dbReference type="GO" id="GO:0016758">
    <property type="term" value="F:hexosyltransferase activity"/>
    <property type="evidence" value="ECO:0007669"/>
    <property type="project" value="InterPro"/>
</dbReference>
<dbReference type="InterPro" id="IPR010610">
    <property type="entry name" value="EryCIII-like_C"/>
</dbReference>
<proteinExistence type="predicted"/>
<dbReference type="GO" id="GO:0005975">
    <property type="term" value="P:carbohydrate metabolic process"/>
    <property type="evidence" value="ECO:0007669"/>
    <property type="project" value="InterPro"/>
</dbReference>
<dbReference type="Pfam" id="PF06722">
    <property type="entry name" value="EryCIII-like_C"/>
    <property type="match status" value="1"/>
</dbReference>
<dbReference type="PANTHER" id="PTHR48050:SF13">
    <property type="entry name" value="STEROL 3-BETA-GLUCOSYLTRANSFERASE UGT80A2"/>
    <property type="match status" value="1"/>
</dbReference>
<dbReference type="GO" id="GO:0008194">
    <property type="term" value="F:UDP-glycosyltransferase activity"/>
    <property type="evidence" value="ECO:0007669"/>
    <property type="project" value="InterPro"/>
</dbReference>
<sequence>MRILLTAIGTRGDMEPFLAIGKLLVQRGHEVHLMMPAQFEPLAQEEGLSFHSMGEAFIKMLDSEVGKRALGGGGEFWSKILAYIQLAMQQGKINKDMVLIQQEVISRLHPELILYNAKVMVPVLWGMQPHHRAIQVSPVLYLHEVRDHSHIAFNRNFGPFWNRQTFALARFGLVKTLLKAQEWLKESKPFDKQAITHYLKNNEVIYTISPYLFPKPQEWPEHRRVMGYFERPKEIHFTPSAELLAFLDRHKEILFITFGSMTNPAPEEKTRIVLQVLKELQIPALINTAAGGLVVPESYDQQRVHFVDQVPYDFILPHMKAMVHHGGSGTVHLALKNALPTLIIPHIIDQFVWDRELSAQAFGPRGIPIAKLNEKVLKKKVLDLWTNPLYAQNAKAISEKMASENFEKEFFKVIENQG</sequence>
<dbReference type="CDD" id="cd03784">
    <property type="entry name" value="GT1_Gtf-like"/>
    <property type="match status" value="1"/>
</dbReference>
<dbReference type="InterPro" id="IPR004276">
    <property type="entry name" value="GlycoTrans_28_N"/>
</dbReference>
<evidence type="ECO:0000259" key="2">
    <source>
        <dbReference type="Pfam" id="PF06722"/>
    </source>
</evidence>